<evidence type="ECO:0000313" key="3">
    <source>
        <dbReference type="Proteomes" id="UP000009273"/>
    </source>
</evidence>
<dbReference type="InterPro" id="IPR015943">
    <property type="entry name" value="WD40/YVTN_repeat-like_dom_sf"/>
</dbReference>
<dbReference type="RefSeq" id="YP_009015730.1">
    <property type="nucleotide sequence ID" value="NC_023719.1"/>
</dbReference>
<name>G3MAG8_9CAUD</name>
<protein>
    <submittedName>
        <fullName evidence="2">Gp427</fullName>
    </submittedName>
</protein>
<dbReference type="PANTHER" id="PTHR43752:SF2">
    <property type="entry name" value="BNR_ASP-BOX REPEAT FAMILY PROTEIN"/>
    <property type="match status" value="1"/>
</dbReference>
<dbReference type="Gene3D" id="2.120.10.10">
    <property type="match status" value="2"/>
</dbReference>
<dbReference type="PROSITE" id="PS50853">
    <property type="entry name" value="FN3"/>
    <property type="match status" value="1"/>
</dbReference>
<dbReference type="CDD" id="cd15482">
    <property type="entry name" value="Sialidase_non-viral"/>
    <property type="match status" value="2"/>
</dbReference>
<dbReference type="SUPFAM" id="SSF49265">
    <property type="entry name" value="Fibronectin type III"/>
    <property type="match status" value="1"/>
</dbReference>
<accession>G3MAG8</accession>
<dbReference type="SUPFAM" id="SSF50939">
    <property type="entry name" value="Sialidases"/>
    <property type="match status" value="2"/>
</dbReference>
<dbReference type="PANTHER" id="PTHR43752">
    <property type="entry name" value="BNR/ASP-BOX REPEAT FAMILY PROTEIN"/>
    <property type="match status" value="1"/>
</dbReference>
<dbReference type="InterPro" id="IPR036116">
    <property type="entry name" value="FN3_sf"/>
</dbReference>
<evidence type="ECO:0000259" key="1">
    <source>
        <dbReference type="PROSITE" id="PS50853"/>
    </source>
</evidence>
<organism evidence="2 3">
    <name type="scientific">Bacillus phage G</name>
    <dbReference type="NCBI Taxonomy" id="2884420"/>
    <lineage>
        <taxon>Viruses</taxon>
        <taxon>Duplodnaviria</taxon>
        <taxon>Heunggongvirae</taxon>
        <taxon>Uroviricota</taxon>
        <taxon>Caudoviricetes</taxon>
        <taxon>Donellivirus</taxon>
        <taxon>Donellivirus gee</taxon>
    </lineage>
</organism>
<dbReference type="InterPro" id="IPR013783">
    <property type="entry name" value="Ig-like_fold"/>
</dbReference>
<reference evidence="2 3" key="1">
    <citation type="submission" date="2011-09" db="EMBL/GenBank/DDBJ databases">
        <authorList>
            <person name="Pope W.H."/>
            <person name="Pedulla M.L."/>
            <person name="Ford M.E."/>
            <person name="Peebles C.L."/>
            <person name="Hatfull G.H."/>
            <person name="Hendrix R.W."/>
        </authorList>
    </citation>
    <scope>NUCLEOTIDE SEQUENCE [LARGE SCALE GENOMIC DNA]</scope>
    <source>
        <strain evidence="2">G</strain>
    </source>
</reference>
<dbReference type="Gene3D" id="2.130.10.10">
    <property type="entry name" value="YVTN repeat-like/Quinoprotein amine dehydrogenase"/>
    <property type="match status" value="1"/>
</dbReference>
<dbReference type="Proteomes" id="UP000009273">
    <property type="component" value="Segment"/>
</dbReference>
<proteinExistence type="predicted"/>
<gene>
    <name evidence="2" type="primary">427</name>
    <name evidence="2" type="ORF">G_427</name>
</gene>
<sequence length="1826" mass="201617">MVKYYYERFTANASYAESSSVENFGITYIAAAYKHERYSFDTINNKYNVVSGTHISVGDGLYLPTTMYAVSSDGTTLDIYELQEPDPASTEATAKVYWSRKSTSRSVATYSKGNLVQSNIVAEDGNYPTNGRHTDGYWYVRGAQIIPETITTELFTTLGNNKRKLVRLPNGWLVSAVAGADSTNKNILVSISKDNGNTWQELWRKSAENPDVALVVIGSDVGILYGLRASIQYEVYFRKFKSDTSTFDNDVTIVNTVQTISQNTLTAYYDKGSNNLHVAWSQYNNGYNLAYSKSNNKGLSFSSYKEIVNVGDSRYSATYPYITSVNGNLKIFYKLIQTNQYIMMLNSVDNGETFSNPSTVHSGGVANSSRLSSPSAVVDQTNRLHLVYSDGENGEFGENQTPHIIHLYSNNGGANWTRASGSAPLNLYNNQEDPSIAVDKRGYVYIAGSTDGGGVNASVNLFISKDRGETWGNVIKISDKANYPSLMQDDDFVGILGDIPPMIYVSNDTTRSIKFKGTYTVEEAPTMPGTFTQPTGTLEIGDSKVVSWGTSNDVNGNLSKYILEVSINGGSWTQIGTPTTNTFNYTIPTATSIKFRVKAQDTAGLESGYRESSVFTVTDQMYYWSKYNSVKNEELNKNDLNYGTIVEYSHESSYSDTISKVIGAVWNSIIKYNENPFNQPPYEKFVYTDLKIVDGQMTLLGESLSINSSSTLLEMGKYYYFNSYNGIYAIKTQLPEASAVVDRSIHIYSLSPSGVISYTKGSLVQSNIQSIYNAYQNDARNPDGYWYVRGSRVSQTISPPGVFNIPLENNQLKHSQPVTITFGASSASNLSLYEVDYRYNGAGNWLALSYNNTLTRSLTITSDKSLLNIQFRVRAKDTNNIYSDYVYSDTILVDHNNAPTQPGDFVKPTGVLEIGDSKVFIAGMSIDIDGNLSKYVWEVSLNNGAYSIVGESEIPSFTYIIPSSTSLRMRVKAVDSKGASSGYRESEVYTVVKAKYFWTKYNVVQISKYQHDGFATDTSVTLGTGGTHGNDFAIDENTGQYSLVGETKQPSRLNPPKVGEYIIFVIDGYLYKITSVGSISADSGSWPNSTWQKAKIKTTTFEGKGTPIETNIIAEEGTYPVDGKHTDGFWYVRGAKVTSLVSSVVIDDKNYKTAPNYGRKLIRLDSGTLIAAAWSGTSTTFGTFKIRKSLDNGNTWITLRGLSLGANGATDVALATDGIKIFILYIRSVAASNVHVTIDIMTESGEILKNVFPIDTGQYEIRGISIAVDRSNGHAHAIWASKNATYPNSFNLRYSKSTDGGQTWSTVEQKTAHNTVGREVSNPSVVVNNGEPIIAAEFAHEVTGNYIICFKSQSNSPVYSSASYIQINPSLTADKDGVLHAVWNGRNPSFSRNNIFYSKSMDNGISWSNAINLTNDSNNNISASITSDKTGKLYVAWHNNSLEILSSVFDGTTWSVGKRVMNGISGTNFPSTLYDSKFNVIFGEFPPLIYTDLNSNNISYVGSYETSDIPTIKLLSPEDNQVLYENDTFKISGNVNDADSDQSVTVYYQINNIQKTLTTVASGNENDFFKELIFKDKKLYDQNIVIVDDLVKDTPYSLKVWSVDSSGFVSEVAERSFRVMPNNAPILVVNEITPSGIINSDKFTISGNVSDVDENPNITVSYKINQNEKIEVYNGSGDAWEFEVSLSQLKSGENDISIEAIDNYFTKTIKTVKLNKNEVNVPILESVARYKLDPPKGSARGILLFIQKDEQLNIEVEISMTDNEQEDFVLLVADNTVPVANKQGIVESTYHYEVIENKSNIILKISATKQNADSNHKIHLISGVVE</sequence>
<dbReference type="Pfam" id="PF15892">
    <property type="entry name" value="BNR_4"/>
    <property type="match status" value="1"/>
</dbReference>
<dbReference type="CDD" id="cd00063">
    <property type="entry name" value="FN3"/>
    <property type="match status" value="1"/>
</dbReference>
<dbReference type="KEGG" id="vg:18563641"/>
<dbReference type="Gene3D" id="2.60.40.10">
    <property type="entry name" value="Immunoglobulins"/>
    <property type="match status" value="2"/>
</dbReference>
<dbReference type="GeneID" id="18563641"/>
<dbReference type="Pfam" id="PF13088">
    <property type="entry name" value="BNR_2"/>
    <property type="match status" value="1"/>
</dbReference>
<dbReference type="InterPro" id="IPR011040">
    <property type="entry name" value="Sialidase"/>
</dbReference>
<dbReference type="InterPro" id="IPR003961">
    <property type="entry name" value="FN3_dom"/>
</dbReference>
<evidence type="ECO:0000313" key="2">
    <source>
        <dbReference type="EMBL" id="AEO93685.1"/>
    </source>
</evidence>
<dbReference type="InterPro" id="IPR036278">
    <property type="entry name" value="Sialidase_sf"/>
</dbReference>
<keyword evidence="3" id="KW-1185">Reference proteome</keyword>
<feature type="domain" description="Fibronectin type-III" evidence="1">
    <location>
        <begin position="524"/>
        <end position="621"/>
    </location>
</feature>
<dbReference type="EMBL" id="JN638751">
    <property type="protein sequence ID" value="AEO93685.1"/>
    <property type="molecule type" value="Genomic_DNA"/>
</dbReference>